<dbReference type="Gene3D" id="3.40.50.1820">
    <property type="entry name" value="alpha/beta hydrolase"/>
    <property type="match status" value="1"/>
</dbReference>
<dbReference type="InterPro" id="IPR029058">
    <property type="entry name" value="AB_hydrolase_fold"/>
</dbReference>
<gene>
    <name evidence="4" type="ORF">EWF95_11515</name>
</gene>
<evidence type="ECO:0000256" key="1">
    <source>
        <dbReference type="ARBA" id="ARBA00022801"/>
    </source>
</evidence>
<evidence type="ECO:0000313" key="4">
    <source>
        <dbReference type="EMBL" id="TQQ79629.1"/>
    </source>
</evidence>
<dbReference type="AlphaFoldDB" id="A0A544QM02"/>
<dbReference type="PANTHER" id="PTHR43329">
    <property type="entry name" value="EPOXIDE HYDROLASE"/>
    <property type="match status" value="1"/>
</dbReference>
<sequence length="326" mass="36436">MNDSVSPDAPTATADDRPNESVDGRPDKSVEGRPNESADDLPGESIVVETNGISLHTRQAGPEDGPLVILLHGFPEFWYGWHRQIEPLAAAGYRVIVPDQRGYNRSDKPEGVDSYHIEELAADVVSLIDAADRETAAVAGHDWGAAVAWWLALAHPDRIESLTAVNVPHPTVMEATLRRSLSQLRKSWYMFAFQLPMLPEAISTANNCRALQRGLTESSRSGTFSATDIQRYRTAWTQPGAVTAMINWYRAMGRYRPRPPRQQVSAPTLIMWGQQDEFLESAMAEESLDYCDDGRLVTFPSATHWVLHERPEETTQELRSHIESNF</sequence>
<dbReference type="PRINTS" id="PR00412">
    <property type="entry name" value="EPOXHYDRLASE"/>
</dbReference>
<dbReference type="SUPFAM" id="SSF53474">
    <property type="entry name" value="alpha/beta-Hydrolases"/>
    <property type="match status" value="1"/>
</dbReference>
<dbReference type="Pfam" id="PF00561">
    <property type="entry name" value="Abhydrolase_1"/>
    <property type="match status" value="1"/>
</dbReference>
<dbReference type="OrthoDB" id="299757at2157"/>
<accession>A0A544QM02</accession>
<proteinExistence type="predicted"/>
<keyword evidence="5" id="KW-1185">Reference proteome</keyword>
<comment type="caution">
    <text evidence="4">The sequence shown here is derived from an EMBL/GenBank/DDBJ whole genome shotgun (WGS) entry which is preliminary data.</text>
</comment>
<keyword evidence="1 4" id="KW-0378">Hydrolase</keyword>
<name>A0A544QM02_9EURY</name>
<feature type="compositionally biased region" description="Basic and acidic residues" evidence="2">
    <location>
        <begin position="14"/>
        <end position="36"/>
    </location>
</feature>
<dbReference type="RefSeq" id="WP_142444217.1">
    <property type="nucleotide sequence ID" value="NZ_SESI01000003.1"/>
</dbReference>
<feature type="domain" description="AB hydrolase-1" evidence="3">
    <location>
        <begin position="66"/>
        <end position="311"/>
    </location>
</feature>
<evidence type="ECO:0000256" key="2">
    <source>
        <dbReference type="SAM" id="MobiDB-lite"/>
    </source>
</evidence>
<reference evidence="4 5" key="1">
    <citation type="submission" date="2019-02" db="EMBL/GenBank/DDBJ databases">
        <title>Halonotius sp. a new haloqrchaeon isolated from saline water.</title>
        <authorList>
            <person name="Duran-Viseras A."/>
            <person name="Sanchez-Porro C."/>
            <person name="Ventosa A."/>
        </authorList>
    </citation>
    <scope>NUCLEOTIDE SEQUENCE [LARGE SCALE GENOMIC DNA]</scope>
    <source>
        <strain evidence="4 5">F9-27</strain>
    </source>
</reference>
<dbReference type="Proteomes" id="UP000315385">
    <property type="component" value="Unassembled WGS sequence"/>
</dbReference>
<feature type="region of interest" description="Disordered" evidence="2">
    <location>
        <begin position="1"/>
        <end position="45"/>
    </location>
</feature>
<dbReference type="GO" id="GO:0016787">
    <property type="term" value="F:hydrolase activity"/>
    <property type="evidence" value="ECO:0007669"/>
    <property type="project" value="UniProtKB-KW"/>
</dbReference>
<evidence type="ECO:0000259" key="3">
    <source>
        <dbReference type="Pfam" id="PF00561"/>
    </source>
</evidence>
<evidence type="ECO:0000313" key="5">
    <source>
        <dbReference type="Proteomes" id="UP000315385"/>
    </source>
</evidence>
<dbReference type="EMBL" id="SESI01000003">
    <property type="protein sequence ID" value="TQQ79629.1"/>
    <property type="molecule type" value="Genomic_DNA"/>
</dbReference>
<dbReference type="InterPro" id="IPR000073">
    <property type="entry name" value="AB_hydrolase_1"/>
</dbReference>
<protein>
    <submittedName>
        <fullName evidence="4">Alpha/beta hydrolase</fullName>
    </submittedName>
</protein>
<dbReference type="InterPro" id="IPR000639">
    <property type="entry name" value="Epox_hydrolase-like"/>
</dbReference>
<organism evidence="4 5">
    <name type="scientific">Halonotius roseus</name>
    <dbReference type="NCBI Taxonomy" id="2511997"/>
    <lineage>
        <taxon>Archaea</taxon>
        <taxon>Methanobacteriati</taxon>
        <taxon>Methanobacteriota</taxon>
        <taxon>Stenosarchaea group</taxon>
        <taxon>Halobacteria</taxon>
        <taxon>Halobacteriales</taxon>
        <taxon>Haloferacaceae</taxon>
        <taxon>Halonotius</taxon>
    </lineage>
</organism>
<dbReference type="PRINTS" id="PR00111">
    <property type="entry name" value="ABHYDROLASE"/>
</dbReference>